<accession>A0A1F4ZPR7</accession>
<gene>
    <name evidence="3" type="ORF">A2397_03070</name>
</gene>
<evidence type="ECO:0000256" key="1">
    <source>
        <dbReference type="ARBA" id="ARBA00023002"/>
    </source>
</evidence>
<keyword evidence="1" id="KW-0560">Oxidoreductase</keyword>
<dbReference type="InterPro" id="IPR006137">
    <property type="entry name" value="NADH_UbQ_OxRdtase-like_20kDa"/>
</dbReference>
<protein>
    <recommendedName>
        <fullName evidence="2">NADH:ubiquinone oxidoreductase-like 20kDa subunit domain-containing protein</fullName>
    </recommendedName>
</protein>
<proteinExistence type="predicted"/>
<name>A0A1F4ZPR7_9BACT</name>
<dbReference type="Gene3D" id="3.40.50.700">
    <property type="entry name" value="NADH:ubiquinone oxidoreductase-like, 20kDa subunit"/>
    <property type="match status" value="1"/>
</dbReference>
<dbReference type="PANTHER" id="PTHR42845:SF1">
    <property type="entry name" value="HYDROGENASE SMALL SUBUNIT"/>
    <property type="match status" value="1"/>
</dbReference>
<dbReference type="STRING" id="1797263.A2397_03070"/>
<dbReference type="AlphaFoldDB" id="A0A1F4ZPR7"/>
<dbReference type="GO" id="GO:0016491">
    <property type="term" value="F:oxidoreductase activity"/>
    <property type="evidence" value="ECO:0007669"/>
    <property type="project" value="UniProtKB-KW"/>
</dbReference>
<organism evidence="3 4">
    <name type="scientific">Candidatus Amesbacteria bacterium RIFOXYB1_FULL_44_23</name>
    <dbReference type="NCBI Taxonomy" id="1797263"/>
    <lineage>
        <taxon>Bacteria</taxon>
        <taxon>Candidatus Amesiibacteriota</taxon>
    </lineage>
</organism>
<feature type="domain" description="NADH:ubiquinone oxidoreductase-like 20kDa subunit" evidence="2">
    <location>
        <begin position="24"/>
        <end position="154"/>
    </location>
</feature>
<sequence length="162" mass="18474">MEEKKKLVVGWFSFTCCEDSTILLTELLNDHLDEWKKLVEFRYIRPLKTKNSIEGLDVAFIEGAVSSEKQAEEVKKIRENAKYVVAIGSCACTGMPSASRNSFTEDMISERISWYMNNFDYGKKVQKLDEVIKVDDYVAGCPMGVQAFMDALNKYLKLFGIV</sequence>
<reference evidence="3 4" key="1">
    <citation type="journal article" date="2016" name="Nat. Commun.">
        <title>Thousands of microbial genomes shed light on interconnected biogeochemical processes in an aquifer system.</title>
        <authorList>
            <person name="Anantharaman K."/>
            <person name="Brown C.T."/>
            <person name="Hug L.A."/>
            <person name="Sharon I."/>
            <person name="Castelle C.J."/>
            <person name="Probst A.J."/>
            <person name="Thomas B.C."/>
            <person name="Singh A."/>
            <person name="Wilkins M.J."/>
            <person name="Karaoz U."/>
            <person name="Brodie E.L."/>
            <person name="Williams K.H."/>
            <person name="Hubbard S.S."/>
            <person name="Banfield J.F."/>
        </authorList>
    </citation>
    <scope>NUCLEOTIDE SEQUENCE [LARGE SCALE GENOMIC DNA]</scope>
</reference>
<dbReference type="GO" id="GO:0051536">
    <property type="term" value="F:iron-sulfur cluster binding"/>
    <property type="evidence" value="ECO:0007669"/>
    <property type="project" value="InterPro"/>
</dbReference>
<dbReference type="PANTHER" id="PTHR42845">
    <property type="entry name" value="COENZYME F420-REDUCING HYDROGENASE, GAMMA SUBUNIT"/>
    <property type="match status" value="1"/>
</dbReference>
<dbReference type="EMBL" id="MEXR01000059">
    <property type="protein sequence ID" value="OGD08345.1"/>
    <property type="molecule type" value="Genomic_DNA"/>
</dbReference>
<dbReference type="InterPro" id="IPR051349">
    <property type="entry name" value="Hydrogenase_assoc-protein"/>
</dbReference>
<comment type="caution">
    <text evidence="3">The sequence shown here is derived from an EMBL/GenBank/DDBJ whole genome shotgun (WGS) entry which is preliminary data.</text>
</comment>
<dbReference type="SUPFAM" id="SSF56770">
    <property type="entry name" value="HydA/Nqo6-like"/>
    <property type="match status" value="1"/>
</dbReference>
<dbReference type="Proteomes" id="UP000176424">
    <property type="component" value="Unassembled WGS sequence"/>
</dbReference>
<evidence type="ECO:0000313" key="3">
    <source>
        <dbReference type="EMBL" id="OGD08345.1"/>
    </source>
</evidence>
<evidence type="ECO:0000259" key="2">
    <source>
        <dbReference type="Pfam" id="PF01058"/>
    </source>
</evidence>
<dbReference type="InterPro" id="IPR037024">
    <property type="entry name" value="NiFe_Hase_small_N_sf"/>
</dbReference>
<evidence type="ECO:0000313" key="4">
    <source>
        <dbReference type="Proteomes" id="UP000176424"/>
    </source>
</evidence>
<dbReference type="Pfam" id="PF01058">
    <property type="entry name" value="Oxidored_q6"/>
    <property type="match status" value="1"/>
</dbReference>